<comment type="caution">
    <text evidence="1">The sequence shown here is derived from an EMBL/GenBank/DDBJ whole genome shotgun (WGS) entry which is preliminary data.</text>
</comment>
<evidence type="ECO:0000313" key="2">
    <source>
        <dbReference type="Proteomes" id="UP001143910"/>
    </source>
</evidence>
<reference evidence="1" key="1">
    <citation type="submission" date="2022-08" db="EMBL/GenBank/DDBJ databases">
        <title>Genome Sequence of Lecanicillium fungicola.</title>
        <authorList>
            <person name="Buettner E."/>
        </authorList>
    </citation>
    <scope>NUCLEOTIDE SEQUENCE</scope>
    <source>
        <strain evidence="1">Babe33</strain>
    </source>
</reference>
<dbReference type="Proteomes" id="UP001143910">
    <property type="component" value="Unassembled WGS sequence"/>
</dbReference>
<gene>
    <name evidence="1" type="ORF">NQ176_g1539</name>
</gene>
<protein>
    <submittedName>
        <fullName evidence="1">Uncharacterized protein</fullName>
    </submittedName>
</protein>
<keyword evidence="2" id="KW-1185">Reference proteome</keyword>
<evidence type="ECO:0000313" key="1">
    <source>
        <dbReference type="EMBL" id="KAJ2982195.1"/>
    </source>
</evidence>
<accession>A0ACC1NTF2</accession>
<dbReference type="EMBL" id="JANJQO010000089">
    <property type="protein sequence ID" value="KAJ2982195.1"/>
    <property type="molecule type" value="Genomic_DNA"/>
</dbReference>
<name>A0ACC1NTF2_9HYPO</name>
<proteinExistence type="predicted"/>
<sequence>MRPSLLVASMLPSLGFATSFWNTGNFDIWVQDRNGNNNPVSAHRSVDIEGGWAFVWADSKSGGSSLNCPGFAFKWPSNYGAVYWTYATFGKPSVFHDAKGNNITPQDGNQICSVH</sequence>
<organism evidence="1 2">
    <name type="scientific">Zarea fungicola</name>
    <dbReference type="NCBI Taxonomy" id="93591"/>
    <lineage>
        <taxon>Eukaryota</taxon>
        <taxon>Fungi</taxon>
        <taxon>Dikarya</taxon>
        <taxon>Ascomycota</taxon>
        <taxon>Pezizomycotina</taxon>
        <taxon>Sordariomycetes</taxon>
        <taxon>Hypocreomycetidae</taxon>
        <taxon>Hypocreales</taxon>
        <taxon>Cordycipitaceae</taxon>
        <taxon>Zarea</taxon>
    </lineage>
</organism>